<evidence type="ECO:0000256" key="1">
    <source>
        <dbReference type="ARBA" id="ARBA00010617"/>
    </source>
</evidence>
<dbReference type="PANTHER" id="PTHR46696">
    <property type="entry name" value="P450, PUTATIVE (EUROFUNG)-RELATED"/>
    <property type="match status" value="1"/>
</dbReference>
<keyword evidence="3" id="KW-0479">Metal-binding</keyword>
<dbReference type="Gene3D" id="1.10.630.10">
    <property type="entry name" value="Cytochrome P450"/>
    <property type="match status" value="1"/>
</dbReference>
<evidence type="ECO:0000313" key="8">
    <source>
        <dbReference type="Proteomes" id="UP000540685"/>
    </source>
</evidence>
<proteinExistence type="inferred from homology"/>
<dbReference type="GO" id="GO:0004497">
    <property type="term" value="F:monooxygenase activity"/>
    <property type="evidence" value="ECO:0007669"/>
    <property type="project" value="UniProtKB-KW"/>
</dbReference>
<dbReference type="FunFam" id="1.10.630.10:FF:000018">
    <property type="entry name" value="Cytochrome P450 monooxygenase"/>
    <property type="match status" value="1"/>
</dbReference>
<dbReference type="Pfam" id="PF00067">
    <property type="entry name" value="p450"/>
    <property type="match status" value="1"/>
</dbReference>
<protein>
    <submittedName>
        <fullName evidence="7">Cytochrome P450</fullName>
    </submittedName>
</protein>
<dbReference type="GO" id="GO:0016705">
    <property type="term" value="F:oxidoreductase activity, acting on paired donors, with incorporation or reduction of molecular oxygen"/>
    <property type="evidence" value="ECO:0007669"/>
    <property type="project" value="InterPro"/>
</dbReference>
<keyword evidence="5" id="KW-0408">Iron</keyword>
<dbReference type="RefSeq" id="WP_184546609.1">
    <property type="nucleotide sequence ID" value="NZ_JACHMP010000001.1"/>
</dbReference>
<dbReference type="InterPro" id="IPR002397">
    <property type="entry name" value="Cyt_P450_B"/>
</dbReference>
<dbReference type="SUPFAM" id="SSF48264">
    <property type="entry name" value="Cytochrome P450"/>
    <property type="match status" value="1"/>
</dbReference>
<keyword evidence="4" id="KW-0560">Oxidoreductase</keyword>
<gene>
    <name evidence="7" type="ORF">F4562_006650</name>
</gene>
<dbReference type="PRINTS" id="PR00359">
    <property type="entry name" value="BP450"/>
</dbReference>
<evidence type="ECO:0000256" key="6">
    <source>
        <dbReference type="ARBA" id="ARBA00023033"/>
    </source>
</evidence>
<keyword evidence="8" id="KW-1185">Reference proteome</keyword>
<dbReference type="Proteomes" id="UP000540685">
    <property type="component" value="Unassembled WGS sequence"/>
</dbReference>
<evidence type="ECO:0000313" key="7">
    <source>
        <dbReference type="EMBL" id="MBB5823588.1"/>
    </source>
</evidence>
<dbReference type="PANTHER" id="PTHR46696:SF6">
    <property type="entry name" value="P450, PUTATIVE (EUROFUNG)-RELATED"/>
    <property type="match status" value="1"/>
</dbReference>
<dbReference type="GO" id="GO:0020037">
    <property type="term" value="F:heme binding"/>
    <property type="evidence" value="ECO:0007669"/>
    <property type="project" value="InterPro"/>
</dbReference>
<organism evidence="7 8">
    <name type="scientific">Streptosporangium becharense</name>
    <dbReference type="NCBI Taxonomy" id="1816182"/>
    <lineage>
        <taxon>Bacteria</taxon>
        <taxon>Bacillati</taxon>
        <taxon>Actinomycetota</taxon>
        <taxon>Actinomycetes</taxon>
        <taxon>Streptosporangiales</taxon>
        <taxon>Streptosporangiaceae</taxon>
        <taxon>Streptosporangium</taxon>
    </lineage>
</organism>
<keyword evidence="6" id="KW-0503">Monooxygenase</keyword>
<evidence type="ECO:0000256" key="2">
    <source>
        <dbReference type="ARBA" id="ARBA00022617"/>
    </source>
</evidence>
<name>A0A7W9MKF8_9ACTN</name>
<dbReference type="EMBL" id="JACHMP010000001">
    <property type="protein sequence ID" value="MBB5823588.1"/>
    <property type="molecule type" value="Genomic_DNA"/>
</dbReference>
<evidence type="ECO:0000256" key="4">
    <source>
        <dbReference type="ARBA" id="ARBA00023002"/>
    </source>
</evidence>
<comment type="similarity">
    <text evidence="1">Belongs to the cytochrome P450 family.</text>
</comment>
<reference evidence="7 8" key="1">
    <citation type="submission" date="2020-08" db="EMBL/GenBank/DDBJ databases">
        <title>Sequencing the genomes of 1000 actinobacteria strains.</title>
        <authorList>
            <person name="Klenk H.-P."/>
        </authorList>
    </citation>
    <scope>NUCLEOTIDE SEQUENCE [LARGE SCALE GENOMIC DNA]</scope>
    <source>
        <strain evidence="7 8">DSM 46887</strain>
    </source>
</reference>
<sequence length="408" mass="45138">MTTHHDAGTEFPFAARPAAEAVQHLRRLMADRPMTKVTMPHGGDVWIVHRNQAARQMLSDQRFVREPFRTGEREVPFFVPFPDFLRTTLQFEDPPQHTKLRKLVQKAISPRRVRDMRDSAAAFANQLIDTMITRGGVRNLVAEYAVPLPIEMLSSLLGVPSADREKFERWSSSTLSVAGRTEQEITADMGELAAYMTDLIAKRRAEPHDDLLSSLAHAHERDETLTDAEILPIAFLLIVGGFDNTANFLTTGVLSLLRSDEQRALFMTDPDALAPTAAEEILRHGAFMMGQPVGGGGGLVPFVATQDVIIDGQLITAGEAVSIDPTAANHDPDAVTDPGRFDITRTDNPHLMLSYGLHHCLGAPLARMELQVGMAEIFKRLPNLRLAGEPVVRYDVLTQPMTDLPVTW</sequence>
<dbReference type="InterPro" id="IPR036396">
    <property type="entry name" value="Cyt_P450_sf"/>
</dbReference>
<dbReference type="AlphaFoldDB" id="A0A7W9MKF8"/>
<dbReference type="InterPro" id="IPR001128">
    <property type="entry name" value="Cyt_P450"/>
</dbReference>
<comment type="caution">
    <text evidence="7">The sequence shown here is derived from an EMBL/GenBank/DDBJ whole genome shotgun (WGS) entry which is preliminary data.</text>
</comment>
<evidence type="ECO:0000256" key="5">
    <source>
        <dbReference type="ARBA" id="ARBA00023004"/>
    </source>
</evidence>
<evidence type="ECO:0000256" key="3">
    <source>
        <dbReference type="ARBA" id="ARBA00022723"/>
    </source>
</evidence>
<dbReference type="GO" id="GO:0005506">
    <property type="term" value="F:iron ion binding"/>
    <property type="evidence" value="ECO:0007669"/>
    <property type="project" value="InterPro"/>
</dbReference>
<accession>A0A7W9MKF8</accession>
<keyword evidence="2" id="KW-0349">Heme</keyword>